<dbReference type="GO" id="GO:0003824">
    <property type="term" value="F:catalytic activity"/>
    <property type="evidence" value="ECO:0007669"/>
    <property type="project" value="InterPro"/>
</dbReference>
<keyword evidence="3" id="KW-1185">Reference proteome</keyword>
<dbReference type="InterPro" id="IPR005135">
    <property type="entry name" value="Endo/exonuclease/phosphatase"/>
</dbReference>
<comment type="caution">
    <text evidence="2">The sequence shown here is derived from an EMBL/GenBank/DDBJ whole genome shotgun (WGS) entry which is preliminary data.</text>
</comment>
<dbReference type="EMBL" id="JABSTR010000001">
    <property type="protein sequence ID" value="KAH9361015.1"/>
    <property type="molecule type" value="Genomic_DNA"/>
</dbReference>
<dbReference type="Gene3D" id="3.60.10.10">
    <property type="entry name" value="Endonuclease/exonuclease/phosphatase"/>
    <property type="match status" value="1"/>
</dbReference>
<dbReference type="Pfam" id="PF14529">
    <property type="entry name" value="Exo_endo_phos_2"/>
    <property type="match status" value="1"/>
</dbReference>
<dbReference type="InterPro" id="IPR036691">
    <property type="entry name" value="Endo/exonu/phosph_ase_sf"/>
</dbReference>
<dbReference type="VEuPathDB" id="VectorBase:HLOH_064295"/>
<evidence type="ECO:0000259" key="1">
    <source>
        <dbReference type="Pfam" id="PF14529"/>
    </source>
</evidence>
<proteinExistence type="predicted"/>
<sequence length="234" mass="26424">MNVYTPPPRRLTAIENLLQQAVEPAGNNPLLPLGDFNAPYKKRGYSHVSEKGTALIHATPLYSFILCNDETVLTRMGTSVTGNTIPDLTFDRNAPQLTWETLPDTLGSDQFIIKLTLSHPVGRRRIGTAKLTNWPNFRQDSTTLPSPTERIELSSQCLYELQQAHTKYIAVTSATPTVDNHLDHLWAARRGLLNRWRRQKHNRSLKRKMLGLLSKRFITPSNCTPKIGARFAIN</sequence>
<feature type="domain" description="Endonuclease/exonuclease/phosphatase" evidence="1">
    <location>
        <begin position="2"/>
        <end position="109"/>
    </location>
</feature>
<protein>
    <recommendedName>
        <fullName evidence="1">Endonuclease/exonuclease/phosphatase domain-containing protein</fullName>
    </recommendedName>
</protein>
<dbReference type="AlphaFoldDB" id="A0A9J6FE89"/>
<evidence type="ECO:0000313" key="2">
    <source>
        <dbReference type="EMBL" id="KAH9361015.1"/>
    </source>
</evidence>
<dbReference type="SUPFAM" id="SSF56219">
    <property type="entry name" value="DNase I-like"/>
    <property type="match status" value="1"/>
</dbReference>
<accession>A0A9J6FE89</accession>
<name>A0A9J6FE89_HAELO</name>
<evidence type="ECO:0000313" key="3">
    <source>
        <dbReference type="Proteomes" id="UP000821853"/>
    </source>
</evidence>
<reference evidence="2 3" key="1">
    <citation type="journal article" date="2020" name="Cell">
        <title>Large-Scale Comparative Analyses of Tick Genomes Elucidate Their Genetic Diversity and Vector Capacities.</title>
        <authorList>
            <consortium name="Tick Genome and Microbiome Consortium (TIGMIC)"/>
            <person name="Jia N."/>
            <person name="Wang J."/>
            <person name="Shi W."/>
            <person name="Du L."/>
            <person name="Sun Y."/>
            <person name="Zhan W."/>
            <person name="Jiang J.F."/>
            <person name="Wang Q."/>
            <person name="Zhang B."/>
            <person name="Ji P."/>
            <person name="Bell-Sakyi L."/>
            <person name="Cui X.M."/>
            <person name="Yuan T.T."/>
            <person name="Jiang B.G."/>
            <person name="Yang W.F."/>
            <person name="Lam T.T."/>
            <person name="Chang Q.C."/>
            <person name="Ding S.J."/>
            <person name="Wang X.J."/>
            <person name="Zhu J.G."/>
            <person name="Ruan X.D."/>
            <person name="Zhao L."/>
            <person name="Wei J.T."/>
            <person name="Ye R.Z."/>
            <person name="Que T.C."/>
            <person name="Du C.H."/>
            <person name="Zhou Y.H."/>
            <person name="Cheng J.X."/>
            <person name="Dai P.F."/>
            <person name="Guo W.B."/>
            <person name="Han X.H."/>
            <person name="Huang E.J."/>
            <person name="Li L.F."/>
            <person name="Wei W."/>
            <person name="Gao Y.C."/>
            <person name="Liu J.Z."/>
            <person name="Shao H.Z."/>
            <person name="Wang X."/>
            <person name="Wang C.C."/>
            <person name="Yang T.C."/>
            <person name="Huo Q.B."/>
            <person name="Li W."/>
            <person name="Chen H.Y."/>
            <person name="Chen S.E."/>
            <person name="Zhou L.G."/>
            <person name="Ni X.B."/>
            <person name="Tian J.H."/>
            <person name="Sheng Y."/>
            <person name="Liu T."/>
            <person name="Pan Y.S."/>
            <person name="Xia L.Y."/>
            <person name="Li J."/>
            <person name="Zhao F."/>
            <person name="Cao W.C."/>
        </authorList>
    </citation>
    <scope>NUCLEOTIDE SEQUENCE [LARGE SCALE GENOMIC DNA]</scope>
    <source>
        <strain evidence="2">HaeL-2018</strain>
    </source>
</reference>
<dbReference type="Proteomes" id="UP000821853">
    <property type="component" value="Chromosome 1"/>
</dbReference>
<organism evidence="2 3">
    <name type="scientific">Haemaphysalis longicornis</name>
    <name type="common">Bush tick</name>
    <dbReference type="NCBI Taxonomy" id="44386"/>
    <lineage>
        <taxon>Eukaryota</taxon>
        <taxon>Metazoa</taxon>
        <taxon>Ecdysozoa</taxon>
        <taxon>Arthropoda</taxon>
        <taxon>Chelicerata</taxon>
        <taxon>Arachnida</taxon>
        <taxon>Acari</taxon>
        <taxon>Parasitiformes</taxon>
        <taxon>Ixodida</taxon>
        <taxon>Ixodoidea</taxon>
        <taxon>Ixodidae</taxon>
        <taxon>Haemaphysalinae</taxon>
        <taxon>Haemaphysalis</taxon>
    </lineage>
</organism>
<gene>
    <name evidence="2" type="ORF">HPB48_006326</name>
</gene>